<dbReference type="AlphaFoldDB" id="A0A1G6SKT6"/>
<proteinExistence type="inferred from homology"/>
<feature type="site" description="Transition state stabilizer" evidence="7">
    <location>
        <position position="156"/>
    </location>
</feature>
<evidence type="ECO:0000256" key="3">
    <source>
        <dbReference type="ARBA" id="ARBA00022801"/>
    </source>
</evidence>
<dbReference type="InterPro" id="IPR004808">
    <property type="entry name" value="AP_endonuc_1"/>
</dbReference>
<dbReference type="GO" id="GO:0008311">
    <property type="term" value="F:double-stranded DNA 3'-5' DNA exonuclease activity"/>
    <property type="evidence" value="ECO:0007669"/>
    <property type="project" value="InterPro"/>
</dbReference>
<dbReference type="InterPro" id="IPR036691">
    <property type="entry name" value="Endo/exonu/phosph_ase_sf"/>
</dbReference>
<feature type="site" description="Important for catalytic activity" evidence="7">
    <location>
        <position position="227"/>
    </location>
</feature>
<feature type="binding site" evidence="6">
    <location>
        <position position="154"/>
    </location>
    <ligand>
        <name>Mg(2+)</name>
        <dbReference type="ChEBI" id="CHEBI:18420"/>
        <label>1</label>
    </ligand>
</feature>
<evidence type="ECO:0000313" key="9">
    <source>
        <dbReference type="EMBL" id="SDD17489.1"/>
    </source>
</evidence>
<evidence type="ECO:0000256" key="2">
    <source>
        <dbReference type="ARBA" id="ARBA00022723"/>
    </source>
</evidence>
<dbReference type="EMBL" id="FMZZ01000008">
    <property type="protein sequence ID" value="SDD17489.1"/>
    <property type="molecule type" value="Genomic_DNA"/>
</dbReference>
<feature type="active site" description="Proton donor/acceptor" evidence="5">
    <location>
        <position position="154"/>
    </location>
</feature>
<feature type="binding site" evidence="6">
    <location>
        <position position="156"/>
    </location>
    <ligand>
        <name>Mg(2+)</name>
        <dbReference type="ChEBI" id="CHEBI:18420"/>
        <label>1</label>
    </ligand>
</feature>
<reference evidence="10" key="1">
    <citation type="submission" date="2016-10" db="EMBL/GenBank/DDBJ databases">
        <authorList>
            <person name="Varghese N."/>
            <person name="Submissions S."/>
        </authorList>
    </citation>
    <scope>NUCLEOTIDE SEQUENCE [LARGE SCALE GENOMIC DNA]</scope>
    <source>
        <strain evidence="10">IBRC-M 10403</strain>
    </source>
</reference>
<dbReference type="SUPFAM" id="SSF56219">
    <property type="entry name" value="DNase I-like"/>
    <property type="match status" value="1"/>
</dbReference>
<dbReference type="InterPro" id="IPR037493">
    <property type="entry name" value="ExoIII-like"/>
</dbReference>
<protein>
    <submittedName>
        <fullName evidence="9">Exodeoxyribonuclease-3</fullName>
    </submittedName>
</protein>
<keyword evidence="2 6" id="KW-0479">Metal-binding</keyword>
<feature type="binding site" evidence="6">
    <location>
        <position position="256"/>
    </location>
    <ligand>
        <name>Mg(2+)</name>
        <dbReference type="ChEBI" id="CHEBI:18420"/>
        <label>1</label>
    </ligand>
</feature>
<feature type="binding site" evidence="6">
    <location>
        <position position="257"/>
    </location>
    <ligand>
        <name>Mg(2+)</name>
        <dbReference type="ChEBI" id="CHEBI:18420"/>
        <label>1</label>
    </ligand>
</feature>
<feature type="domain" description="Endonuclease/exonuclease/phosphatase" evidence="8">
    <location>
        <begin position="6"/>
        <end position="257"/>
    </location>
</feature>
<evidence type="ECO:0000256" key="1">
    <source>
        <dbReference type="ARBA" id="ARBA00007092"/>
    </source>
</evidence>
<dbReference type="PANTHER" id="PTHR43250">
    <property type="entry name" value="EXODEOXYRIBONUCLEASE III"/>
    <property type="match status" value="1"/>
</dbReference>
<keyword evidence="6" id="KW-0464">Manganese</keyword>
<dbReference type="NCBIfam" id="TIGR00195">
    <property type="entry name" value="exoDNase_III"/>
    <property type="match status" value="1"/>
</dbReference>
<dbReference type="GO" id="GO:0006281">
    <property type="term" value="P:DNA repair"/>
    <property type="evidence" value="ECO:0007669"/>
    <property type="project" value="InterPro"/>
</dbReference>
<comment type="cofactor">
    <cofactor evidence="6">
        <name>Mg(2+)</name>
        <dbReference type="ChEBI" id="CHEBI:18420"/>
    </cofactor>
    <cofactor evidence="6">
        <name>Mn(2+)</name>
        <dbReference type="ChEBI" id="CHEBI:29035"/>
    </cofactor>
    <text evidence="6">Probably binds two magnesium or manganese ions per subunit.</text>
</comment>
<keyword evidence="10" id="KW-1185">Reference proteome</keyword>
<evidence type="ECO:0000256" key="4">
    <source>
        <dbReference type="ARBA" id="ARBA00022842"/>
    </source>
</evidence>
<dbReference type="PROSITE" id="PS51435">
    <property type="entry name" value="AP_NUCLEASE_F1_4"/>
    <property type="match status" value="1"/>
</dbReference>
<gene>
    <name evidence="9" type="ORF">SAMN05216174_10841</name>
</gene>
<comment type="similarity">
    <text evidence="1">Belongs to the DNA repair enzymes AP/ExoA family.</text>
</comment>
<keyword evidence="4 6" id="KW-0460">Magnesium</keyword>
<evidence type="ECO:0000259" key="8">
    <source>
        <dbReference type="Pfam" id="PF03372"/>
    </source>
</evidence>
<dbReference type="InterPro" id="IPR005135">
    <property type="entry name" value="Endo/exonuclease/phosphatase"/>
</dbReference>
<dbReference type="Proteomes" id="UP000199501">
    <property type="component" value="Unassembled WGS sequence"/>
</dbReference>
<feature type="binding site" evidence="6">
    <location>
        <position position="36"/>
    </location>
    <ligand>
        <name>Mg(2+)</name>
        <dbReference type="ChEBI" id="CHEBI:18420"/>
        <label>1</label>
    </ligand>
</feature>
<dbReference type="RefSeq" id="WP_091451797.1">
    <property type="nucleotide sequence ID" value="NZ_FMZZ01000008.1"/>
</dbReference>
<dbReference type="NCBIfam" id="TIGR00633">
    <property type="entry name" value="xth"/>
    <property type="match status" value="1"/>
</dbReference>
<keyword evidence="3" id="KW-0378">Hydrolase</keyword>
<sequence>MLTVSTVNVNGLRAAAKKGFVEWLAATEADIVCLQEVRAAPDDLPEDLAAPAGWHTVHADSRVLKGRSGVAIYSRAQPSATRVGYGVTEFEASGRYVEAWYPGVVVGSLYLPSGEVGTLRQEQKERFMATFLPYLVELRDKAAASGCEVVVCGDWNIAHQEIDLKAWKANRKNSGFTPGERAWMGRVFDEAGYRDVLRVLRPEGPGPYTWWSYRGKAYDNDSGWRIDYQVATPGLATRAVKAVVERADSYDDRWSDHAPFTAVYDWPAGGDQAQS</sequence>
<evidence type="ECO:0000256" key="6">
    <source>
        <dbReference type="PIRSR" id="PIRSR604808-2"/>
    </source>
</evidence>
<accession>A0A1G6SKT6</accession>
<dbReference type="Gene3D" id="3.60.10.10">
    <property type="entry name" value="Endonuclease/exonuclease/phosphatase"/>
    <property type="match status" value="1"/>
</dbReference>
<dbReference type="CDD" id="cd10281">
    <property type="entry name" value="Nape_like_AP-endo"/>
    <property type="match status" value="1"/>
</dbReference>
<feature type="active site" description="Proton acceptor" evidence="5">
    <location>
        <position position="257"/>
    </location>
</feature>
<name>A0A1G6SKT6_9PSEU</name>
<dbReference type="Pfam" id="PF03372">
    <property type="entry name" value="Exo_endo_phos"/>
    <property type="match status" value="1"/>
</dbReference>
<feature type="site" description="Interaction with DNA substrate" evidence="7">
    <location>
        <position position="257"/>
    </location>
</feature>
<dbReference type="GO" id="GO:0046872">
    <property type="term" value="F:metal ion binding"/>
    <property type="evidence" value="ECO:0007669"/>
    <property type="project" value="UniProtKB-KW"/>
</dbReference>
<dbReference type="OrthoDB" id="9803914at2"/>
<feature type="active site" evidence="5">
    <location>
        <position position="110"/>
    </location>
</feature>
<organism evidence="9 10">
    <name type="scientific">Actinokineospora iranica</name>
    <dbReference type="NCBI Taxonomy" id="1271860"/>
    <lineage>
        <taxon>Bacteria</taxon>
        <taxon>Bacillati</taxon>
        <taxon>Actinomycetota</taxon>
        <taxon>Actinomycetes</taxon>
        <taxon>Pseudonocardiales</taxon>
        <taxon>Pseudonocardiaceae</taxon>
        <taxon>Actinokineospora</taxon>
    </lineage>
</organism>
<dbReference type="STRING" id="1271860.SAMN05216174_10841"/>
<dbReference type="PANTHER" id="PTHR43250:SF2">
    <property type="entry name" value="EXODEOXYRIBONUCLEASE III"/>
    <property type="match status" value="1"/>
</dbReference>
<evidence type="ECO:0000256" key="5">
    <source>
        <dbReference type="PIRSR" id="PIRSR604808-1"/>
    </source>
</evidence>
<feature type="binding site" evidence="6">
    <location>
        <position position="8"/>
    </location>
    <ligand>
        <name>Mg(2+)</name>
        <dbReference type="ChEBI" id="CHEBI:18420"/>
        <label>1</label>
    </ligand>
</feature>
<evidence type="ECO:0000313" key="10">
    <source>
        <dbReference type="Proteomes" id="UP000199501"/>
    </source>
</evidence>
<evidence type="ECO:0000256" key="7">
    <source>
        <dbReference type="PIRSR" id="PIRSR604808-3"/>
    </source>
</evidence>